<organism evidence="2 3">
    <name type="scientific">Paraburkholderia phenazinium</name>
    <dbReference type="NCBI Taxonomy" id="60549"/>
    <lineage>
        <taxon>Bacteria</taxon>
        <taxon>Pseudomonadati</taxon>
        <taxon>Pseudomonadota</taxon>
        <taxon>Betaproteobacteria</taxon>
        <taxon>Burkholderiales</taxon>
        <taxon>Burkholderiaceae</taxon>
        <taxon>Paraburkholderia</taxon>
    </lineage>
</organism>
<dbReference type="AlphaFoldDB" id="A0A1N6H4L2"/>
<gene>
    <name evidence="2" type="ORF">SAMN05444165_1163</name>
</gene>
<evidence type="ECO:0000313" key="2">
    <source>
        <dbReference type="EMBL" id="SIO14714.1"/>
    </source>
</evidence>
<evidence type="ECO:0000313" key="3">
    <source>
        <dbReference type="Proteomes" id="UP000185151"/>
    </source>
</evidence>
<dbReference type="Pfam" id="PF21880">
    <property type="entry name" value="DUF6916"/>
    <property type="match status" value="1"/>
</dbReference>
<sequence length="101" mass="10501">MTESLGRTFILTTASGHAVQAQLVGAPAGIPMDDSYVCYSALFELPPGVQLPQDVYQVQSPDGPSWSLLATPVRPSESGAAMLCAVMHCVKPALSPSTDAP</sequence>
<name>A0A1N6H4L2_9BURK</name>
<evidence type="ECO:0000259" key="1">
    <source>
        <dbReference type="Pfam" id="PF21880"/>
    </source>
</evidence>
<keyword evidence="3" id="KW-1185">Reference proteome</keyword>
<dbReference type="InterPro" id="IPR054209">
    <property type="entry name" value="DUF6916"/>
</dbReference>
<reference evidence="2 3" key="1">
    <citation type="submission" date="2016-11" db="EMBL/GenBank/DDBJ databases">
        <authorList>
            <person name="Jaros S."/>
            <person name="Januszkiewicz K."/>
            <person name="Wedrychowicz H."/>
        </authorList>
    </citation>
    <scope>NUCLEOTIDE SEQUENCE [LARGE SCALE GENOMIC DNA]</scope>
    <source>
        <strain evidence="2 3">GAS95</strain>
    </source>
</reference>
<dbReference type="Proteomes" id="UP000185151">
    <property type="component" value="Unassembled WGS sequence"/>
</dbReference>
<feature type="domain" description="DUF6916" evidence="1">
    <location>
        <begin position="3"/>
        <end position="79"/>
    </location>
</feature>
<accession>A0A1N6H4L2</accession>
<dbReference type="EMBL" id="FSRU01000001">
    <property type="protein sequence ID" value="SIO14714.1"/>
    <property type="molecule type" value="Genomic_DNA"/>
</dbReference>
<protein>
    <recommendedName>
        <fullName evidence="1">DUF6916 domain-containing protein</fullName>
    </recommendedName>
</protein>
<proteinExistence type="predicted"/>